<keyword evidence="2" id="KW-1185">Reference proteome</keyword>
<sequence length="71" mass="7772">MASPYWRVWVRESAGSHRWASGRSPFAHTCSPGAPSRQMLRPPPEKVVAQCSRDAPQTLLATPQRLGACLA</sequence>
<dbReference type="AlphaFoldDB" id="D8QKZ9"/>
<name>D8QKZ9_SCHCM</name>
<dbReference type="HOGENOM" id="CLU_2741472_0_0_1"/>
<dbReference type="EMBL" id="GL377317">
    <property type="protein sequence ID" value="EFI91522.1"/>
    <property type="molecule type" value="Genomic_DNA"/>
</dbReference>
<dbReference type="InParanoid" id="D8QKZ9"/>
<accession>D8QKZ9</accession>
<proteinExistence type="predicted"/>
<dbReference type="Proteomes" id="UP000007431">
    <property type="component" value="Unassembled WGS sequence"/>
</dbReference>
<protein>
    <submittedName>
        <fullName evidence="1">Expressed protein</fullName>
    </submittedName>
</protein>
<gene>
    <name evidence="1" type="ORF">SCHCODRAFT_83602</name>
</gene>
<evidence type="ECO:0000313" key="2">
    <source>
        <dbReference type="Proteomes" id="UP000007431"/>
    </source>
</evidence>
<evidence type="ECO:0000313" key="1">
    <source>
        <dbReference type="EMBL" id="EFI91522.1"/>
    </source>
</evidence>
<dbReference type="VEuPathDB" id="FungiDB:SCHCODRAFT_01259931"/>
<reference evidence="1 2" key="1">
    <citation type="journal article" date="2010" name="Nat. Biotechnol.">
        <title>Genome sequence of the model mushroom Schizophyllum commune.</title>
        <authorList>
            <person name="Ohm R.A."/>
            <person name="de Jong J.F."/>
            <person name="Lugones L.G."/>
            <person name="Aerts A."/>
            <person name="Kothe E."/>
            <person name="Stajich J.E."/>
            <person name="de Vries R.P."/>
            <person name="Record E."/>
            <person name="Levasseur A."/>
            <person name="Baker S.E."/>
            <person name="Bartholomew K.A."/>
            <person name="Coutinho P.M."/>
            <person name="Erdmann S."/>
            <person name="Fowler T.J."/>
            <person name="Gathman A.C."/>
            <person name="Lombard V."/>
            <person name="Henrissat B."/>
            <person name="Knabe N."/>
            <person name="Kuees U."/>
            <person name="Lilly W.W."/>
            <person name="Lindquist E."/>
            <person name="Lucas S."/>
            <person name="Magnuson J.K."/>
            <person name="Piumi F."/>
            <person name="Raudaskoski M."/>
            <person name="Salamov A."/>
            <person name="Schmutz J."/>
            <person name="Schwarze F.W.M.R."/>
            <person name="vanKuyk P.A."/>
            <person name="Horton J.S."/>
            <person name="Grigoriev I.V."/>
            <person name="Woesten H.A.B."/>
        </authorList>
    </citation>
    <scope>NUCLEOTIDE SEQUENCE [LARGE SCALE GENOMIC DNA]</scope>
    <source>
        <strain evidence="2">H4-8 / FGSC 9210</strain>
    </source>
</reference>
<organism evidence="2">
    <name type="scientific">Schizophyllum commune (strain H4-8 / FGSC 9210)</name>
    <name type="common">Split gill fungus</name>
    <dbReference type="NCBI Taxonomy" id="578458"/>
    <lineage>
        <taxon>Eukaryota</taxon>
        <taxon>Fungi</taxon>
        <taxon>Dikarya</taxon>
        <taxon>Basidiomycota</taxon>
        <taxon>Agaricomycotina</taxon>
        <taxon>Agaricomycetes</taxon>
        <taxon>Agaricomycetidae</taxon>
        <taxon>Agaricales</taxon>
        <taxon>Schizophyllaceae</taxon>
        <taxon>Schizophyllum</taxon>
    </lineage>
</organism>